<keyword evidence="7" id="KW-1185">Reference proteome</keyword>
<keyword evidence="3" id="KW-0560">Oxidoreductase</keyword>
<evidence type="ECO:0000256" key="1">
    <source>
        <dbReference type="ARBA" id="ARBA00022630"/>
    </source>
</evidence>
<dbReference type="RefSeq" id="WP_185065745.1">
    <property type="nucleotide sequence ID" value="NZ_BAABJP010000068.1"/>
</dbReference>
<evidence type="ECO:0000256" key="4">
    <source>
        <dbReference type="ARBA" id="ARBA00023033"/>
    </source>
</evidence>
<reference evidence="7" key="1">
    <citation type="journal article" date="2019" name="Int. J. Syst. Evol. Microbiol.">
        <title>The Global Catalogue of Microorganisms (GCM) 10K type strain sequencing project: providing services to taxonomists for standard genome sequencing and annotation.</title>
        <authorList>
            <consortium name="The Broad Institute Genomics Platform"/>
            <consortium name="The Broad Institute Genome Sequencing Center for Infectious Disease"/>
            <person name="Wu L."/>
            <person name="Ma J."/>
        </authorList>
    </citation>
    <scope>NUCLEOTIDE SEQUENCE [LARGE SCALE GENOMIC DNA]</scope>
    <source>
        <strain evidence="7">JCM 18303</strain>
    </source>
</reference>
<name>A0ABP9RG09_9PSEU</name>
<dbReference type="PANTHER" id="PTHR42847">
    <property type="entry name" value="ALKANESULFONATE MONOOXYGENASE"/>
    <property type="match status" value="1"/>
</dbReference>
<evidence type="ECO:0000313" key="6">
    <source>
        <dbReference type="EMBL" id="GAA5176303.1"/>
    </source>
</evidence>
<evidence type="ECO:0000259" key="5">
    <source>
        <dbReference type="Pfam" id="PF00296"/>
    </source>
</evidence>
<dbReference type="Pfam" id="PF00296">
    <property type="entry name" value="Bac_luciferase"/>
    <property type="match status" value="1"/>
</dbReference>
<keyword evidence="2" id="KW-0288">FMN</keyword>
<keyword evidence="1" id="KW-0285">Flavoprotein</keyword>
<gene>
    <name evidence="6" type="ORF">GCM10023321_84360</name>
</gene>
<accession>A0ABP9RG09</accession>
<feature type="domain" description="Luciferase-like" evidence="5">
    <location>
        <begin position="7"/>
        <end position="244"/>
    </location>
</feature>
<dbReference type="NCBIfam" id="TIGR03560">
    <property type="entry name" value="F420_Rv1855c"/>
    <property type="match status" value="1"/>
</dbReference>
<sequence length="308" mass="33310">MDLRIFTEPQQGATYADLLRVARTAEDAGFDAFFRSDHYLAMGVSGEPGPTDAWTTLSALAVQTERIKLGTLVTSATFRLPGPLAITVAQADQMSGGRIELGLGTGWFEAEHTGYGIPFPPLAERFDRLTEQLEIITGLWGTPAGQTYSFSGKYYTLVDSPALPKPTRPIPVIIGGRGTKRTPALAARFADEFNVPFAPLDMVVERYRRVAQACQDAGRDPAELTLSGAQTLVIGTTDADIARRSAVTGHTEEQLAANPVVGSPARIVDQIGHWREQTGITRLYLQVLDLTDLEQLELVAAEVAPQLS</sequence>
<dbReference type="Proteomes" id="UP001428817">
    <property type="component" value="Unassembled WGS sequence"/>
</dbReference>
<comment type="caution">
    <text evidence="6">The sequence shown here is derived from an EMBL/GenBank/DDBJ whole genome shotgun (WGS) entry which is preliminary data.</text>
</comment>
<keyword evidence="4" id="KW-0503">Monooxygenase</keyword>
<evidence type="ECO:0000256" key="2">
    <source>
        <dbReference type="ARBA" id="ARBA00022643"/>
    </source>
</evidence>
<dbReference type="InterPro" id="IPR036661">
    <property type="entry name" value="Luciferase-like_sf"/>
</dbReference>
<evidence type="ECO:0000256" key="3">
    <source>
        <dbReference type="ARBA" id="ARBA00023002"/>
    </source>
</evidence>
<dbReference type="PANTHER" id="PTHR42847:SF4">
    <property type="entry name" value="ALKANESULFONATE MONOOXYGENASE-RELATED"/>
    <property type="match status" value="1"/>
</dbReference>
<evidence type="ECO:0000313" key="7">
    <source>
        <dbReference type="Proteomes" id="UP001428817"/>
    </source>
</evidence>
<dbReference type="EMBL" id="BAABJP010000068">
    <property type="protein sequence ID" value="GAA5176303.1"/>
    <property type="molecule type" value="Genomic_DNA"/>
</dbReference>
<protein>
    <submittedName>
        <fullName evidence="6">LLM class F420-dependent oxidoreductase</fullName>
    </submittedName>
</protein>
<organism evidence="6 7">
    <name type="scientific">Pseudonocardia eucalypti</name>
    <dbReference type="NCBI Taxonomy" id="648755"/>
    <lineage>
        <taxon>Bacteria</taxon>
        <taxon>Bacillati</taxon>
        <taxon>Actinomycetota</taxon>
        <taxon>Actinomycetes</taxon>
        <taxon>Pseudonocardiales</taxon>
        <taxon>Pseudonocardiaceae</taxon>
        <taxon>Pseudonocardia</taxon>
    </lineage>
</organism>
<proteinExistence type="predicted"/>
<dbReference type="InterPro" id="IPR011251">
    <property type="entry name" value="Luciferase-like_dom"/>
</dbReference>
<dbReference type="SUPFAM" id="SSF51679">
    <property type="entry name" value="Bacterial luciferase-like"/>
    <property type="match status" value="1"/>
</dbReference>
<dbReference type="InterPro" id="IPR019952">
    <property type="entry name" value="F420_OxRdatse_Rv1855c_pred"/>
</dbReference>
<dbReference type="InterPro" id="IPR050172">
    <property type="entry name" value="SsuD_RutA_monooxygenase"/>
</dbReference>
<dbReference type="Gene3D" id="3.20.20.30">
    <property type="entry name" value="Luciferase-like domain"/>
    <property type="match status" value="1"/>
</dbReference>